<gene>
    <name evidence="1" type="ORF">GCM10009575_059590</name>
</gene>
<organism evidence="1 2">
    <name type="scientific">Streptomyces rhizosphaericus</name>
    <dbReference type="NCBI Taxonomy" id="114699"/>
    <lineage>
        <taxon>Bacteria</taxon>
        <taxon>Bacillati</taxon>
        <taxon>Actinomycetota</taxon>
        <taxon>Actinomycetes</taxon>
        <taxon>Kitasatosporales</taxon>
        <taxon>Streptomycetaceae</taxon>
        <taxon>Streptomyces</taxon>
        <taxon>Streptomyces violaceusniger group</taxon>
    </lineage>
</organism>
<dbReference type="InterPro" id="IPR041881">
    <property type="entry name" value="PqqD_sf"/>
</dbReference>
<name>A0ABN1QHU1_9ACTN</name>
<dbReference type="Gene3D" id="1.10.10.1150">
    <property type="entry name" value="Coenzyme PQQ synthesis protein D (PqqD)"/>
    <property type="match status" value="1"/>
</dbReference>
<proteinExistence type="predicted"/>
<protein>
    <recommendedName>
        <fullName evidence="3">PqqD family protein</fullName>
    </recommendedName>
</protein>
<dbReference type="Proteomes" id="UP001500418">
    <property type="component" value="Unassembled WGS sequence"/>
</dbReference>
<evidence type="ECO:0000313" key="2">
    <source>
        <dbReference type="Proteomes" id="UP001500418"/>
    </source>
</evidence>
<sequence>MTVNPAPPLLRLADHAVFDPTDEAGVILDTRMDVYLALNATATLMLGAALRFGTVEEVVAHLGELVEAPSGTLEAGVTTLTHQLAQHGLLAPAEEGRP</sequence>
<evidence type="ECO:0008006" key="3">
    <source>
        <dbReference type="Google" id="ProtNLM"/>
    </source>
</evidence>
<reference evidence="1 2" key="1">
    <citation type="journal article" date="2019" name="Int. J. Syst. Evol. Microbiol.">
        <title>The Global Catalogue of Microorganisms (GCM) 10K type strain sequencing project: providing services to taxonomists for standard genome sequencing and annotation.</title>
        <authorList>
            <consortium name="The Broad Institute Genomics Platform"/>
            <consortium name="The Broad Institute Genome Sequencing Center for Infectious Disease"/>
            <person name="Wu L."/>
            <person name="Ma J."/>
        </authorList>
    </citation>
    <scope>NUCLEOTIDE SEQUENCE [LARGE SCALE GENOMIC DNA]</scope>
    <source>
        <strain evidence="1 2">JCM 11444</strain>
    </source>
</reference>
<dbReference type="EMBL" id="BAAAID010000043">
    <property type="protein sequence ID" value="GAA0942923.1"/>
    <property type="molecule type" value="Genomic_DNA"/>
</dbReference>
<evidence type="ECO:0000313" key="1">
    <source>
        <dbReference type="EMBL" id="GAA0942923.1"/>
    </source>
</evidence>
<dbReference type="InterPro" id="IPR008792">
    <property type="entry name" value="PQQD"/>
</dbReference>
<dbReference type="Pfam" id="PF05402">
    <property type="entry name" value="PqqD"/>
    <property type="match status" value="1"/>
</dbReference>
<keyword evidence="2" id="KW-1185">Reference proteome</keyword>
<accession>A0ABN1QHU1</accession>
<comment type="caution">
    <text evidence="1">The sequence shown here is derived from an EMBL/GenBank/DDBJ whole genome shotgun (WGS) entry which is preliminary data.</text>
</comment>